<keyword evidence="4" id="KW-0808">Transferase</keyword>
<dbReference type="PANTHER" id="PTHR43065">
    <property type="entry name" value="SENSOR HISTIDINE KINASE"/>
    <property type="match status" value="1"/>
</dbReference>
<dbReference type="Gene3D" id="3.30.565.10">
    <property type="entry name" value="Histidine kinase-like ATPase, C-terminal domain"/>
    <property type="match status" value="1"/>
</dbReference>
<dbReference type="InterPro" id="IPR005467">
    <property type="entry name" value="His_kinase_dom"/>
</dbReference>
<evidence type="ECO:0000313" key="7">
    <source>
        <dbReference type="Proteomes" id="UP000295794"/>
    </source>
</evidence>
<dbReference type="SUPFAM" id="SSF48452">
    <property type="entry name" value="TPR-like"/>
    <property type="match status" value="2"/>
</dbReference>
<organism evidence="4 6">
    <name type="scientific">Iodobacter fluviatilis</name>
    <dbReference type="NCBI Taxonomy" id="537"/>
    <lineage>
        <taxon>Bacteria</taxon>
        <taxon>Pseudomonadati</taxon>
        <taxon>Pseudomonadota</taxon>
        <taxon>Betaproteobacteria</taxon>
        <taxon>Neisseriales</taxon>
        <taxon>Chitinibacteraceae</taxon>
        <taxon>Iodobacter</taxon>
    </lineage>
</organism>
<dbReference type="AlphaFoldDB" id="A0A377Q603"/>
<keyword evidence="7" id="KW-1185">Reference proteome</keyword>
<dbReference type="InterPro" id="IPR003594">
    <property type="entry name" value="HATPase_dom"/>
</dbReference>
<dbReference type="InterPro" id="IPR004358">
    <property type="entry name" value="Sig_transdc_His_kin-like_C"/>
</dbReference>
<dbReference type="Gene3D" id="1.10.287.130">
    <property type="match status" value="1"/>
</dbReference>
<dbReference type="Proteomes" id="UP000295794">
    <property type="component" value="Unassembled WGS sequence"/>
</dbReference>
<dbReference type="OrthoDB" id="8728894at2"/>
<dbReference type="SMART" id="SM00065">
    <property type="entry name" value="GAF"/>
    <property type="match status" value="1"/>
</dbReference>
<gene>
    <name evidence="4" type="primary">zraS_2</name>
    <name evidence="5" type="ORF">EV682_105146</name>
    <name evidence="4" type="ORF">NCTC11159_01417</name>
</gene>
<dbReference type="Proteomes" id="UP000255108">
    <property type="component" value="Unassembled WGS sequence"/>
</dbReference>
<dbReference type="InterPro" id="IPR019734">
    <property type="entry name" value="TPR_rpt"/>
</dbReference>
<dbReference type="InterPro" id="IPR011990">
    <property type="entry name" value="TPR-like_helical_dom_sf"/>
</dbReference>
<evidence type="ECO:0000256" key="2">
    <source>
        <dbReference type="ARBA" id="ARBA00012438"/>
    </source>
</evidence>
<feature type="domain" description="Histidine kinase" evidence="3">
    <location>
        <begin position="719"/>
        <end position="951"/>
    </location>
</feature>
<comment type="catalytic activity">
    <reaction evidence="1">
        <text>ATP + protein L-histidine = ADP + protein N-phospho-L-histidine.</text>
        <dbReference type="EC" id="2.7.13.3"/>
    </reaction>
</comment>
<evidence type="ECO:0000313" key="5">
    <source>
        <dbReference type="EMBL" id="TCU87021.1"/>
    </source>
</evidence>
<proteinExistence type="predicted"/>
<evidence type="ECO:0000313" key="6">
    <source>
        <dbReference type="Proteomes" id="UP000255108"/>
    </source>
</evidence>
<protein>
    <recommendedName>
        <fullName evidence="2">histidine kinase</fullName>
        <ecNumber evidence="2">2.7.13.3</ecNumber>
    </recommendedName>
</protein>
<dbReference type="Gene3D" id="1.25.40.10">
    <property type="entry name" value="Tetratricopeptide repeat domain"/>
    <property type="match status" value="2"/>
</dbReference>
<dbReference type="EMBL" id="SMBT01000005">
    <property type="protein sequence ID" value="TCU87021.1"/>
    <property type="molecule type" value="Genomic_DNA"/>
</dbReference>
<dbReference type="PROSITE" id="PS50109">
    <property type="entry name" value="HIS_KIN"/>
    <property type="match status" value="1"/>
</dbReference>
<reference evidence="5 7" key="2">
    <citation type="submission" date="2019-03" db="EMBL/GenBank/DDBJ databases">
        <title>Genomic Encyclopedia of Type Strains, Phase IV (KMG-IV): sequencing the most valuable type-strain genomes for metagenomic binning, comparative biology and taxonomic classification.</title>
        <authorList>
            <person name="Goeker M."/>
        </authorList>
    </citation>
    <scope>NUCLEOTIDE SEQUENCE [LARGE SCALE GENOMIC DNA]</scope>
    <source>
        <strain evidence="5 7">DSM 3764</strain>
    </source>
</reference>
<dbReference type="EMBL" id="UGHR01000001">
    <property type="protein sequence ID" value="STQ90353.1"/>
    <property type="molecule type" value="Genomic_DNA"/>
</dbReference>
<dbReference type="EC" id="2.7.13.3" evidence="2"/>
<dbReference type="SUPFAM" id="SSF55874">
    <property type="entry name" value="ATPase domain of HSP90 chaperone/DNA topoisomerase II/histidine kinase"/>
    <property type="match status" value="1"/>
</dbReference>
<dbReference type="SMART" id="SM00387">
    <property type="entry name" value="HATPase_c"/>
    <property type="match status" value="1"/>
</dbReference>
<evidence type="ECO:0000259" key="3">
    <source>
        <dbReference type="PROSITE" id="PS50109"/>
    </source>
</evidence>
<dbReference type="InterPro" id="IPR003018">
    <property type="entry name" value="GAF"/>
</dbReference>
<dbReference type="Pfam" id="PF02518">
    <property type="entry name" value="HATPase_c"/>
    <property type="match status" value="1"/>
</dbReference>
<name>A0A377Q603_9NEIS</name>
<dbReference type="GO" id="GO:0004673">
    <property type="term" value="F:protein histidine kinase activity"/>
    <property type="evidence" value="ECO:0007669"/>
    <property type="project" value="UniProtKB-EC"/>
</dbReference>
<dbReference type="Pfam" id="PF13185">
    <property type="entry name" value="GAF_2"/>
    <property type="match status" value="1"/>
</dbReference>
<dbReference type="PANTHER" id="PTHR43065:SF47">
    <property type="match status" value="1"/>
</dbReference>
<reference evidence="4 6" key="1">
    <citation type="submission" date="2018-06" db="EMBL/GenBank/DDBJ databases">
        <authorList>
            <consortium name="Pathogen Informatics"/>
            <person name="Doyle S."/>
        </authorList>
    </citation>
    <scope>NUCLEOTIDE SEQUENCE [LARGE SCALE GENOMIC DNA]</scope>
    <source>
        <strain evidence="4 6">NCTC11159</strain>
    </source>
</reference>
<accession>A0A377Q603</accession>
<dbReference type="SUPFAM" id="SSF55781">
    <property type="entry name" value="GAF domain-like"/>
    <property type="match status" value="1"/>
</dbReference>
<evidence type="ECO:0000256" key="1">
    <source>
        <dbReference type="ARBA" id="ARBA00000085"/>
    </source>
</evidence>
<dbReference type="InterPro" id="IPR036890">
    <property type="entry name" value="HATPase_C_sf"/>
</dbReference>
<dbReference type="PRINTS" id="PR00344">
    <property type="entry name" value="BCTRLSENSOR"/>
</dbReference>
<evidence type="ECO:0000313" key="4">
    <source>
        <dbReference type="EMBL" id="STQ90353.1"/>
    </source>
</evidence>
<sequence>MLSTLVGHCICLAADRVAEMDLFILNKDVNALENQLVLLNNADRLEALVHLAWHLRQRDCQQALLLANEADLYCEKAGRIDLRARLLLVRAEIRLLFADFVLAEQWVHEAAGIFNELGDHEGSGDALWLIASVSNDRGQVSQAIAYLDMALLEYRLAGDALRVQIVQARQLLFSVFRDPVAAGQALQRTFPANEKYSAPLVAMVAPAQALAAILTNAPSLAIKCFLDAYYAALESGQVRSALLSANNIADSFDQLGDQETALEWTERGLSLARKTAWPASIGTCLLVVAGIMRKLGRYDEARACLQEALLLMAEMAGSRNYLLLLSAIGLLELDVGNNEAGLSAFTQLESLANAVPDLLVIAWRGQADALLHLGEAEKAREKALEALALAQAHDNTDMQIQSLRILAQIYAGYDLPAPEGLAASAACLHYLHEALRVASTIGGYTIPSDLFTQIASAYAACSDFPAAYQYSLAAADARTKSYSEVAAKRALAMQINHEVERAHAETEHHRQVAKAFKETSATLETLGMVGREITASLNIREVFSALHRHVHLLLEASSFVVYLIDDQAAALTMAFGLELGEPLPAIVIPKDHPTSNIARCARERQAVLIHLAADNQDTTLIPGAVDTQSLLYAPLIVCERLLGVMSIQTSQANAYGERELSIFLALCAYGAIALDNASAYAAAEASQNRADQALSELRQTQGELIQREKLASLGSLVAGVAHELNTPIGNSLLVASTLKDESRLFFQQVQLGAVKRSDLERYCKSAEESSDLLMRCLIKAADLIARFKQLAVDQTSDLRRSFDLRTECEDVVLMLNSRLRGAGHQLRLDVPEGLLMDSYPGAFGQVLSNLIINAIVHGLDGKEQGLILIEGRLQGDTHIVLIVQDNGKGISAEHLERVFEPFFTTRFGQGGSGLGLHISYNIVYSVLKGSIGVRSPLGEGARFEMILPLSVG</sequence>
<dbReference type="InterPro" id="IPR029016">
    <property type="entry name" value="GAF-like_dom_sf"/>
</dbReference>
<dbReference type="Gene3D" id="3.30.450.40">
    <property type="match status" value="1"/>
</dbReference>
<dbReference type="SMART" id="SM00028">
    <property type="entry name" value="TPR"/>
    <property type="match status" value="4"/>
</dbReference>